<sequence length="732" mass="83593">MPRGKPGIKRKADPSSSGGTTPKSTKSVTSSSTSKGRQTSITTFCKTRKLETQLSAASTKTISYDDDDDANIKEREESPVKVIIPESYSLSLNIITSSSNAPEEEKIPNNCSKSDEESTTTSSTSPIPSVTVNDIEALTRNSSSNRLSPVSEIEPKSIDDEYDIFEDTTFDKFFSSTATFNANIESIHDSLKEVQETARELVELRKEIALSAELDHQIRIEMEKRAKRQSLSDSENLSKLEHILAEDGTAITFDRSLLQPSNDYDGFVTQLKISSLFEEMRRFYILKLDKCGLTRNQKTQSTLEEIKKELRHVVPKDSSSIFEWERLKIIKKHFSYRCNALPAEIKTLMFKHISITEFEKYLGRVGIQLDCTRKDATTNDDSIECIEFLCPEEMLIVYSSVQRTCCTFVNHLLKRFLETLSENKSHPNSVQHFLPFLISVYMSRHYFRPDNVLQSNPNWFALAPLSENLQPLADSLVDHSIGQSPMIMELIGKIFDLHDISSMKDVVTTILQYFRFEEVDAEKLPILTDQSELSHENLLKLIRVYCPPLFSCFIQQRPWLHKRYKNIEIVFKSLMLIILVKITNNKKVSINEILEYMTNHNTANDRIEESILLHALQFIKNLSPVCPSQKSSVFPFYYLLDNVISLMLCLDLNSIQRCMSKETLSLCEDLSKSIHSSLRTLLPKVEYNHFFLRFGDITRKIIPLKIKAAKAPLTQQTLSFQMHACTASVVQQ</sequence>
<dbReference type="VEuPathDB" id="AmoebaDB:FDP41_013440"/>
<feature type="region of interest" description="Disordered" evidence="1">
    <location>
        <begin position="99"/>
        <end position="129"/>
    </location>
</feature>
<dbReference type="EMBL" id="VFQX01000019">
    <property type="protein sequence ID" value="KAF0980226.1"/>
    <property type="molecule type" value="Genomic_DNA"/>
</dbReference>
<dbReference type="Proteomes" id="UP000444721">
    <property type="component" value="Unassembled WGS sequence"/>
</dbReference>
<feature type="compositionally biased region" description="Low complexity" evidence="1">
    <location>
        <begin position="15"/>
        <end position="36"/>
    </location>
</feature>
<reference evidence="2 3" key="1">
    <citation type="journal article" date="2019" name="Sci. Rep.">
        <title>Nanopore sequencing improves the draft genome of the human pathogenic amoeba Naegleria fowleri.</title>
        <authorList>
            <person name="Liechti N."/>
            <person name="Schurch N."/>
            <person name="Bruggmann R."/>
            <person name="Wittwer M."/>
        </authorList>
    </citation>
    <scope>NUCLEOTIDE SEQUENCE [LARGE SCALE GENOMIC DNA]</scope>
    <source>
        <strain evidence="2 3">ATCC 30894</strain>
    </source>
</reference>
<feature type="region of interest" description="Disordered" evidence="1">
    <location>
        <begin position="1"/>
        <end position="43"/>
    </location>
</feature>
<evidence type="ECO:0000313" key="3">
    <source>
        <dbReference type="Proteomes" id="UP000444721"/>
    </source>
</evidence>
<dbReference type="RefSeq" id="XP_044564939.1">
    <property type="nucleotide sequence ID" value="XM_044704071.1"/>
</dbReference>
<gene>
    <name evidence="2" type="ORF">FDP41_013440</name>
</gene>
<organism evidence="2 3">
    <name type="scientific">Naegleria fowleri</name>
    <name type="common">Brain eating amoeba</name>
    <dbReference type="NCBI Taxonomy" id="5763"/>
    <lineage>
        <taxon>Eukaryota</taxon>
        <taxon>Discoba</taxon>
        <taxon>Heterolobosea</taxon>
        <taxon>Tetramitia</taxon>
        <taxon>Eutetramitia</taxon>
        <taxon>Vahlkampfiidae</taxon>
        <taxon>Naegleria</taxon>
    </lineage>
</organism>
<dbReference type="VEuPathDB" id="AmoebaDB:NfTy_028900"/>
<name>A0A6A5BXX1_NAEFO</name>
<dbReference type="OrthoDB" id="10401596at2759"/>
<proteinExistence type="predicted"/>
<dbReference type="OMA" id="HNTANDR"/>
<feature type="compositionally biased region" description="Low complexity" evidence="1">
    <location>
        <begin position="119"/>
        <end position="129"/>
    </location>
</feature>
<accession>A0A6A5BXX1</accession>
<dbReference type="VEuPathDB" id="AmoebaDB:NF0079750"/>
<protein>
    <submittedName>
        <fullName evidence="2">Uncharacterized protein</fullName>
    </submittedName>
</protein>
<dbReference type="AlphaFoldDB" id="A0A6A5BXX1"/>
<comment type="caution">
    <text evidence="2">The sequence shown here is derived from an EMBL/GenBank/DDBJ whole genome shotgun (WGS) entry which is preliminary data.</text>
</comment>
<dbReference type="GeneID" id="68120655"/>
<keyword evidence="3" id="KW-1185">Reference proteome</keyword>
<evidence type="ECO:0000256" key="1">
    <source>
        <dbReference type="SAM" id="MobiDB-lite"/>
    </source>
</evidence>
<evidence type="ECO:0000313" key="2">
    <source>
        <dbReference type="EMBL" id="KAF0980226.1"/>
    </source>
</evidence>